<name>A0ABU1V1I9_9GAMM</name>
<evidence type="ECO:0000256" key="5">
    <source>
        <dbReference type="ARBA" id="ARBA00022519"/>
    </source>
</evidence>
<keyword evidence="7 10" id="KW-0653">Protein transport</keyword>
<dbReference type="InterPro" id="IPR023229">
    <property type="entry name" value="T2SS_M_periplasmic_sf"/>
</dbReference>
<evidence type="ECO:0000313" key="13">
    <source>
        <dbReference type="Proteomes" id="UP001253595"/>
    </source>
</evidence>
<protein>
    <recommendedName>
        <fullName evidence="10">Type II secretion system protein M</fullName>
        <shortName evidence="10">T2SS protein M</shortName>
    </recommendedName>
    <alternativeName>
        <fullName evidence="10">General secretion pathway protein M</fullName>
    </alternativeName>
</protein>
<sequence length="161" mass="17641">MNLNQLLNLLNKYNRREQTLILGCGLAVVLYLLWLMVFVPIQNKRDQLLAANIASTQTLGRVQIAAAQIQQLRTAGASASTENISGLIDTTLRANGLAMSGFQPGANGEARVRLDRAAYGPLMQWLYEIEFKQGITVSDLSIVTTNEPGQVTVTLRLQKAN</sequence>
<keyword evidence="8 11" id="KW-1133">Transmembrane helix</keyword>
<dbReference type="InterPro" id="IPR007690">
    <property type="entry name" value="T2SS_GspM"/>
</dbReference>
<evidence type="ECO:0000256" key="2">
    <source>
        <dbReference type="ARBA" id="ARBA00010637"/>
    </source>
</evidence>
<accession>A0ABU1V1I9</accession>
<comment type="function">
    <text evidence="10">Inner membrane component of the type II secretion system required for the energy-dependent secretion of extracellular factors such as proteases and toxins from the periplasm.</text>
</comment>
<gene>
    <name evidence="12" type="ORF">J2X05_003356</name>
</gene>
<keyword evidence="6 11" id="KW-0812">Transmembrane</keyword>
<keyword evidence="9 10" id="KW-0472">Membrane</keyword>
<evidence type="ECO:0000256" key="3">
    <source>
        <dbReference type="ARBA" id="ARBA00022448"/>
    </source>
</evidence>
<evidence type="ECO:0000256" key="9">
    <source>
        <dbReference type="ARBA" id="ARBA00023136"/>
    </source>
</evidence>
<evidence type="ECO:0000256" key="7">
    <source>
        <dbReference type="ARBA" id="ARBA00022927"/>
    </source>
</evidence>
<dbReference type="SUPFAM" id="SSF103054">
    <property type="entry name" value="General secretion pathway protein M, EpsM"/>
    <property type="match status" value="1"/>
</dbReference>
<keyword evidence="3 10" id="KW-0813">Transport</keyword>
<comment type="caution">
    <text evidence="12">The sequence shown here is derived from an EMBL/GenBank/DDBJ whole genome shotgun (WGS) entry which is preliminary data.</text>
</comment>
<keyword evidence="4 10" id="KW-1003">Cell membrane</keyword>
<evidence type="ECO:0000313" key="12">
    <source>
        <dbReference type="EMBL" id="MDR7091321.1"/>
    </source>
</evidence>
<comment type="subcellular location">
    <subcellularLocation>
        <location evidence="1">Cell inner membrane</location>
        <topology evidence="1">Single-pass membrane protein</topology>
    </subcellularLocation>
</comment>
<evidence type="ECO:0000256" key="8">
    <source>
        <dbReference type="ARBA" id="ARBA00022989"/>
    </source>
</evidence>
<keyword evidence="13" id="KW-1185">Reference proteome</keyword>
<evidence type="ECO:0000256" key="11">
    <source>
        <dbReference type="SAM" id="Phobius"/>
    </source>
</evidence>
<dbReference type="Gene3D" id="3.30.1360.100">
    <property type="entry name" value="General secretion pathway protein M, EpsM"/>
    <property type="match status" value="1"/>
</dbReference>
<proteinExistence type="inferred from homology"/>
<dbReference type="Proteomes" id="UP001253595">
    <property type="component" value="Unassembled WGS sequence"/>
</dbReference>
<evidence type="ECO:0000256" key="4">
    <source>
        <dbReference type="ARBA" id="ARBA00022475"/>
    </source>
</evidence>
<dbReference type="RefSeq" id="WP_310074521.1">
    <property type="nucleotide sequence ID" value="NZ_JAVDVX010000006.1"/>
</dbReference>
<dbReference type="Pfam" id="PF04612">
    <property type="entry name" value="T2SSM"/>
    <property type="match status" value="1"/>
</dbReference>
<evidence type="ECO:0000256" key="6">
    <source>
        <dbReference type="ARBA" id="ARBA00022692"/>
    </source>
</evidence>
<evidence type="ECO:0000256" key="1">
    <source>
        <dbReference type="ARBA" id="ARBA00004377"/>
    </source>
</evidence>
<comment type="similarity">
    <text evidence="2 10">Belongs to the GSP M family.</text>
</comment>
<feature type="transmembrane region" description="Helical" evidence="11">
    <location>
        <begin position="20"/>
        <end position="39"/>
    </location>
</feature>
<evidence type="ECO:0000256" key="10">
    <source>
        <dbReference type="PIRNR" id="PIRNR006291"/>
    </source>
</evidence>
<organism evidence="12 13">
    <name type="scientific">Cellvibrio fibrivorans</name>
    <dbReference type="NCBI Taxonomy" id="126350"/>
    <lineage>
        <taxon>Bacteria</taxon>
        <taxon>Pseudomonadati</taxon>
        <taxon>Pseudomonadota</taxon>
        <taxon>Gammaproteobacteria</taxon>
        <taxon>Cellvibrionales</taxon>
        <taxon>Cellvibrionaceae</taxon>
        <taxon>Cellvibrio</taxon>
    </lineage>
</organism>
<dbReference type="EMBL" id="JAVDVX010000006">
    <property type="protein sequence ID" value="MDR7091321.1"/>
    <property type="molecule type" value="Genomic_DNA"/>
</dbReference>
<reference evidence="12 13" key="1">
    <citation type="submission" date="2023-07" db="EMBL/GenBank/DDBJ databases">
        <title>Sorghum-associated microbial communities from plants grown in Nebraska, USA.</title>
        <authorList>
            <person name="Schachtman D."/>
        </authorList>
    </citation>
    <scope>NUCLEOTIDE SEQUENCE [LARGE SCALE GENOMIC DNA]</scope>
    <source>
        <strain evidence="12 13">BE190</strain>
    </source>
</reference>
<dbReference type="PIRSF" id="PIRSF006291">
    <property type="entry name" value="GspM"/>
    <property type="match status" value="1"/>
</dbReference>
<keyword evidence="5 10" id="KW-0997">Cell inner membrane</keyword>